<dbReference type="Gene3D" id="3.10.129.10">
    <property type="entry name" value="Hotdog Thioesterase"/>
    <property type="match status" value="1"/>
</dbReference>
<dbReference type="InterPro" id="IPR052342">
    <property type="entry name" value="MCH/BMMD"/>
</dbReference>
<comment type="caution">
    <text evidence="2">The sequence shown here is derived from an EMBL/GenBank/DDBJ whole genome shotgun (WGS) entry which is preliminary data.</text>
</comment>
<accession>A0ABW1RFZ0</accession>
<keyword evidence="3" id="KW-1185">Reference proteome</keyword>
<evidence type="ECO:0000259" key="1">
    <source>
        <dbReference type="Pfam" id="PF01575"/>
    </source>
</evidence>
<name>A0ABW1RFZ0_9LACO</name>
<evidence type="ECO:0000313" key="2">
    <source>
        <dbReference type="EMBL" id="MFC6170668.1"/>
    </source>
</evidence>
<dbReference type="Pfam" id="PF01575">
    <property type="entry name" value="MaoC_dehydratas"/>
    <property type="match status" value="1"/>
</dbReference>
<dbReference type="InterPro" id="IPR002539">
    <property type="entry name" value="MaoC-like_dom"/>
</dbReference>
<evidence type="ECO:0000313" key="3">
    <source>
        <dbReference type="Proteomes" id="UP001596289"/>
    </source>
</evidence>
<sequence length="148" mass="16015">MSVAYPIGKTMATIKEGDSLTVTQAIEERDIFLYLGLTNDNNPLFTQTDYAAQTDYQQTVVPQILLTGIMTSAISKHLPGPGSNIVNISVNFIRSVQHGATLTFSFNVIRVDQARELVTIAIAAENVKQQRVLDAVILVAPPKGAATK</sequence>
<dbReference type="SUPFAM" id="SSF54637">
    <property type="entry name" value="Thioesterase/thiol ester dehydrase-isomerase"/>
    <property type="match status" value="1"/>
</dbReference>
<dbReference type="PANTHER" id="PTHR43664:SF1">
    <property type="entry name" value="BETA-METHYLMALYL-COA DEHYDRATASE"/>
    <property type="match status" value="1"/>
</dbReference>
<protein>
    <submittedName>
        <fullName evidence="2">MaoC/PaaZ C-terminal domain-containing protein</fullName>
    </submittedName>
</protein>
<reference evidence="3" key="1">
    <citation type="journal article" date="2019" name="Int. J. Syst. Evol. Microbiol.">
        <title>The Global Catalogue of Microorganisms (GCM) 10K type strain sequencing project: providing services to taxonomists for standard genome sequencing and annotation.</title>
        <authorList>
            <consortium name="The Broad Institute Genomics Platform"/>
            <consortium name="The Broad Institute Genome Sequencing Center for Infectious Disease"/>
            <person name="Wu L."/>
            <person name="Ma J."/>
        </authorList>
    </citation>
    <scope>NUCLEOTIDE SEQUENCE [LARGE SCALE GENOMIC DNA]</scope>
    <source>
        <strain evidence="3">CCM 8904</strain>
    </source>
</reference>
<gene>
    <name evidence="2" type="ORF">ACFQGP_08780</name>
</gene>
<dbReference type="EMBL" id="JBHSSL010000050">
    <property type="protein sequence ID" value="MFC6170668.1"/>
    <property type="molecule type" value="Genomic_DNA"/>
</dbReference>
<dbReference type="InterPro" id="IPR029069">
    <property type="entry name" value="HotDog_dom_sf"/>
</dbReference>
<feature type="domain" description="MaoC-like" evidence="1">
    <location>
        <begin position="21"/>
        <end position="119"/>
    </location>
</feature>
<proteinExistence type="predicted"/>
<dbReference type="Proteomes" id="UP001596289">
    <property type="component" value="Unassembled WGS sequence"/>
</dbReference>
<dbReference type="RefSeq" id="WP_125551511.1">
    <property type="nucleotide sequence ID" value="NZ_JBHSSL010000050.1"/>
</dbReference>
<organism evidence="2 3">
    <name type="scientific">Loigolactobacillus jiayinensis</name>
    <dbReference type="NCBI Taxonomy" id="2486016"/>
    <lineage>
        <taxon>Bacteria</taxon>
        <taxon>Bacillati</taxon>
        <taxon>Bacillota</taxon>
        <taxon>Bacilli</taxon>
        <taxon>Lactobacillales</taxon>
        <taxon>Lactobacillaceae</taxon>
        <taxon>Loigolactobacillus</taxon>
    </lineage>
</organism>
<dbReference type="PANTHER" id="PTHR43664">
    <property type="entry name" value="MONOAMINE OXIDASE-RELATED"/>
    <property type="match status" value="1"/>
</dbReference>